<accession>A0ABX0UV26</accession>
<dbReference type="NCBIfam" id="TIGR00049">
    <property type="entry name" value="iron-sulfur cluster assembly accessory protein"/>
    <property type="match status" value="1"/>
</dbReference>
<reference evidence="2 3" key="1">
    <citation type="submission" date="2020-03" db="EMBL/GenBank/DDBJ databases">
        <title>Genomic Encyclopedia of Type Strains, Phase IV (KMG-IV): sequencing the most valuable type-strain genomes for metagenomic binning, comparative biology and taxonomic classification.</title>
        <authorList>
            <person name="Goeker M."/>
        </authorList>
    </citation>
    <scope>NUCLEOTIDE SEQUENCE [LARGE SCALE GENOMIC DNA]</scope>
    <source>
        <strain evidence="2 3">DSM 103870</strain>
    </source>
</reference>
<dbReference type="InterPro" id="IPR035903">
    <property type="entry name" value="HesB-like_dom_sf"/>
</dbReference>
<dbReference type="Proteomes" id="UP001429580">
    <property type="component" value="Unassembled WGS sequence"/>
</dbReference>
<name>A0ABX0UV26_9HYPH</name>
<dbReference type="PANTHER" id="PTHR43011">
    <property type="entry name" value="IRON-SULFUR CLUSTER ASSEMBLY 2 HOMOLOG, MITOCHONDRIAL"/>
    <property type="match status" value="1"/>
</dbReference>
<protein>
    <submittedName>
        <fullName evidence="2">Iron-sulfur cluster assembly accessory protein</fullName>
    </submittedName>
</protein>
<feature type="domain" description="Core" evidence="1">
    <location>
        <begin position="16"/>
        <end position="115"/>
    </location>
</feature>
<dbReference type="PANTHER" id="PTHR43011:SF1">
    <property type="entry name" value="IRON-SULFUR CLUSTER ASSEMBLY 2 HOMOLOG, MITOCHONDRIAL"/>
    <property type="match status" value="1"/>
</dbReference>
<dbReference type="Gene3D" id="2.60.300.12">
    <property type="entry name" value="HesB-like domain"/>
    <property type="match status" value="1"/>
</dbReference>
<sequence length="120" mass="12680">MTISPSTGTTDAASPITLTDSAARRIRRVLSKEPEGAMLRVSVNGGGCSGFQYAFDIDRTRNDDDIVVEKDGAVVLVDSISLQYMDGSVLDFVDDLIGQSFKIDNPHAAASCGCGTSFSI</sequence>
<dbReference type="NCBIfam" id="NF010147">
    <property type="entry name" value="PRK13623.1"/>
    <property type="match status" value="1"/>
</dbReference>
<evidence type="ECO:0000259" key="1">
    <source>
        <dbReference type="Pfam" id="PF01521"/>
    </source>
</evidence>
<gene>
    <name evidence="2" type="ORF">FHS82_000619</name>
</gene>
<organism evidence="2 3">
    <name type="scientific">Pseudochelatococcus lubricantis</name>
    <dbReference type="NCBI Taxonomy" id="1538102"/>
    <lineage>
        <taxon>Bacteria</taxon>
        <taxon>Pseudomonadati</taxon>
        <taxon>Pseudomonadota</taxon>
        <taxon>Alphaproteobacteria</taxon>
        <taxon>Hyphomicrobiales</taxon>
        <taxon>Chelatococcaceae</taxon>
        <taxon>Pseudochelatococcus</taxon>
    </lineage>
</organism>
<dbReference type="EMBL" id="JAASQI010000001">
    <property type="protein sequence ID" value="NIJ56806.1"/>
    <property type="molecule type" value="Genomic_DNA"/>
</dbReference>
<dbReference type="RefSeq" id="WP_166948571.1">
    <property type="nucleotide sequence ID" value="NZ_JAASQI010000001.1"/>
</dbReference>
<comment type="caution">
    <text evidence="2">The sequence shown here is derived from an EMBL/GenBank/DDBJ whole genome shotgun (WGS) entry which is preliminary data.</text>
</comment>
<dbReference type="Pfam" id="PF01521">
    <property type="entry name" value="Fe-S_biosyn"/>
    <property type="match status" value="1"/>
</dbReference>
<dbReference type="InterPro" id="IPR016092">
    <property type="entry name" value="ATAP"/>
</dbReference>
<dbReference type="InterPro" id="IPR000361">
    <property type="entry name" value="ATAP_core_dom"/>
</dbReference>
<keyword evidence="3" id="KW-1185">Reference proteome</keyword>
<dbReference type="SUPFAM" id="SSF89360">
    <property type="entry name" value="HesB-like domain"/>
    <property type="match status" value="1"/>
</dbReference>
<evidence type="ECO:0000313" key="2">
    <source>
        <dbReference type="EMBL" id="NIJ56806.1"/>
    </source>
</evidence>
<evidence type="ECO:0000313" key="3">
    <source>
        <dbReference type="Proteomes" id="UP001429580"/>
    </source>
</evidence>
<proteinExistence type="predicted"/>